<feature type="domain" description="FAD/NAD(P)-binding" evidence="7">
    <location>
        <begin position="5"/>
        <end position="303"/>
    </location>
</feature>
<reference evidence="8 9" key="1">
    <citation type="submission" date="2017-12" db="EMBL/GenBank/DDBJ databases">
        <title>Phylogenetic diversity of female urinary microbiome.</title>
        <authorList>
            <person name="Thomas-White K."/>
            <person name="Wolfe A.J."/>
        </authorList>
    </citation>
    <scope>NUCLEOTIDE SEQUENCE [LARGE SCALE GENOMIC DNA]</scope>
    <source>
        <strain evidence="8 9">UMB0898</strain>
    </source>
</reference>
<evidence type="ECO:0000256" key="4">
    <source>
        <dbReference type="ARBA" id="ARBA00022857"/>
    </source>
</evidence>
<feature type="binding site" evidence="6">
    <location>
        <position position="326"/>
    </location>
    <ligand>
        <name>FAD</name>
        <dbReference type="ChEBI" id="CHEBI:57692"/>
    </ligand>
</feature>
<name>A0A2I1K1U4_9LACT</name>
<dbReference type="HAMAP" id="MF_01685">
    <property type="entry name" value="FENR2"/>
    <property type="match status" value="1"/>
</dbReference>
<protein>
    <recommendedName>
        <fullName evidence="6">Ferredoxin--NADP reductase</fullName>
        <shortName evidence="6">FNR</shortName>
        <shortName evidence="6">Fd-NADP(+) reductase</shortName>
        <ecNumber evidence="6">1.18.1.2</ecNumber>
    </recommendedName>
</protein>
<evidence type="ECO:0000256" key="2">
    <source>
        <dbReference type="ARBA" id="ARBA00022630"/>
    </source>
</evidence>
<dbReference type="Proteomes" id="UP000234384">
    <property type="component" value="Unassembled WGS sequence"/>
</dbReference>
<evidence type="ECO:0000256" key="3">
    <source>
        <dbReference type="ARBA" id="ARBA00022827"/>
    </source>
</evidence>
<feature type="binding site" evidence="6">
    <location>
        <position position="33"/>
    </location>
    <ligand>
        <name>FAD</name>
        <dbReference type="ChEBI" id="CHEBI:57692"/>
    </ligand>
</feature>
<comment type="caution">
    <text evidence="6">Lacks conserved residue(s) required for the propagation of feature annotation.</text>
</comment>
<dbReference type="InterPro" id="IPR050097">
    <property type="entry name" value="Ferredoxin-NADP_redctase_2"/>
</dbReference>
<dbReference type="InterPro" id="IPR022890">
    <property type="entry name" value="Fd--NADP_Rdtase_type_2"/>
</dbReference>
<feature type="binding site" evidence="6">
    <location>
        <position position="86"/>
    </location>
    <ligand>
        <name>FAD</name>
        <dbReference type="ChEBI" id="CHEBI:57692"/>
    </ligand>
</feature>
<keyword evidence="3 6" id="KW-0274">FAD</keyword>
<comment type="caution">
    <text evidence="8">The sequence shown here is derived from an EMBL/GenBank/DDBJ whole genome shotgun (WGS) entry which is preliminary data.</text>
</comment>
<keyword evidence="2 6" id="KW-0285">Flavoprotein</keyword>
<keyword evidence="5 6" id="KW-0560">Oxidoreductase</keyword>
<dbReference type="InterPro" id="IPR023753">
    <property type="entry name" value="FAD/NAD-binding_dom"/>
</dbReference>
<dbReference type="InterPro" id="IPR036188">
    <property type="entry name" value="FAD/NAD-bd_sf"/>
</dbReference>
<gene>
    <name evidence="8" type="ORF">CYJ57_03650</name>
</gene>
<evidence type="ECO:0000313" key="8">
    <source>
        <dbReference type="EMBL" id="PKY89629.1"/>
    </source>
</evidence>
<dbReference type="GO" id="GO:0004324">
    <property type="term" value="F:ferredoxin-NADP+ reductase activity"/>
    <property type="evidence" value="ECO:0007669"/>
    <property type="project" value="UniProtKB-UniRule"/>
</dbReference>
<dbReference type="Pfam" id="PF07992">
    <property type="entry name" value="Pyr_redox_2"/>
    <property type="match status" value="1"/>
</dbReference>
<comment type="cofactor">
    <cofactor evidence="6">
        <name>FAD</name>
        <dbReference type="ChEBI" id="CHEBI:57692"/>
    </cofactor>
    <text evidence="6">Binds 1 FAD per subunit.</text>
</comment>
<organism evidence="8 9">
    <name type="scientific">Falseniella ignava</name>
    <dbReference type="NCBI Taxonomy" id="137730"/>
    <lineage>
        <taxon>Bacteria</taxon>
        <taxon>Bacillati</taxon>
        <taxon>Bacillota</taxon>
        <taxon>Bacilli</taxon>
        <taxon>Lactobacillales</taxon>
        <taxon>Aerococcaceae</taxon>
        <taxon>Falseniella</taxon>
    </lineage>
</organism>
<dbReference type="PRINTS" id="PR00368">
    <property type="entry name" value="FADPNR"/>
</dbReference>
<dbReference type="PANTHER" id="PTHR48105">
    <property type="entry name" value="THIOREDOXIN REDUCTASE 1-RELATED-RELATED"/>
    <property type="match status" value="1"/>
</dbReference>
<evidence type="ECO:0000256" key="1">
    <source>
        <dbReference type="ARBA" id="ARBA00011738"/>
    </source>
</evidence>
<dbReference type="Gene3D" id="3.50.50.60">
    <property type="entry name" value="FAD/NAD(P)-binding domain"/>
    <property type="match status" value="2"/>
</dbReference>
<dbReference type="OrthoDB" id="9806179at2"/>
<evidence type="ECO:0000259" key="7">
    <source>
        <dbReference type="Pfam" id="PF07992"/>
    </source>
</evidence>
<proteinExistence type="inferred from homology"/>
<evidence type="ECO:0000256" key="6">
    <source>
        <dbReference type="HAMAP-Rule" id="MF_01685"/>
    </source>
</evidence>
<dbReference type="AlphaFoldDB" id="A0A2I1K1U4"/>
<sequence>MHIHEVTIVGAGPAGLFTTFYAGLRSLDVHLIESLDELGGQPNHLYPEKNIYDIPGHPAIKGSELINQLTEQMQRYQPKITLGEQVLTVTPILQDNQLSYYEIETQKNTYYSRTVIVAAGNGAFTPRKLTTQSLTPEFESHIHYFIKDLQHFSGKNVTIFGGGDSAVDWALELSKVAKSVAIVHRRDQFRALESNVNAMEKRGVQIHTSSQLKSIQGTERIESLTLDHIQSKEVLTLPIDEIVVAYGYSMNLGPIKKWGFDFKRNAIEVSSFLETNLPGIYAVGDIATYSEKIKLIAISFSEGIKAINHIVTQLYPNDQSHSIHITHQ</sequence>
<feature type="binding site" evidence="6">
    <location>
        <position position="41"/>
    </location>
    <ligand>
        <name>FAD</name>
        <dbReference type="ChEBI" id="CHEBI:57692"/>
    </ligand>
</feature>
<feature type="binding site" evidence="6">
    <location>
        <position position="285"/>
    </location>
    <ligand>
        <name>FAD</name>
        <dbReference type="ChEBI" id="CHEBI:57692"/>
    </ligand>
</feature>
<comment type="subunit">
    <text evidence="1 6">Homodimer.</text>
</comment>
<evidence type="ECO:0000256" key="5">
    <source>
        <dbReference type="ARBA" id="ARBA00023002"/>
    </source>
</evidence>
<dbReference type="RefSeq" id="WP_101954118.1">
    <property type="nucleotide sequence ID" value="NZ_PKHE01000006.1"/>
</dbReference>
<evidence type="ECO:0000313" key="9">
    <source>
        <dbReference type="Proteomes" id="UP000234384"/>
    </source>
</evidence>
<dbReference type="EMBL" id="PKHE01000006">
    <property type="protein sequence ID" value="PKY89629.1"/>
    <property type="molecule type" value="Genomic_DNA"/>
</dbReference>
<feature type="binding site" evidence="6">
    <location>
        <position position="124"/>
    </location>
    <ligand>
        <name>FAD</name>
        <dbReference type="ChEBI" id="CHEBI:57692"/>
    </ligand>
</feature>
<dbReference type="GO" id="GO:0050661">
    <property type="term" value="F:NADP binding"/>
    <property type="evidence" value="ECO:0007669"/>
    <property type="project" value="UniProtKB-UniRule"/>
</dbReference>
<dbReference type="EC" id="1.18.1.2" evidence="6"/>
<dbReference type="SUPFAM" id="SSF51905">
    <property type="entry name" value="FAD/NAD(P)-binding domain"/>
    <property type="match status" value="1"/>
</dbReference>
<accession>A0A2I1K1U4</accession>
<feature type="binding site" evidence="6">
    <location>
        <position position="46"/>
    </location>
    <ligand>
        <name>FAD</name>
        <dbReference type="ChEBI" id="CHEBI:57692"/>
    </ligand>
</feature>
<dbReference type="PRINTS" id="PR00469">
    <property type="entry name" value="PNDRDTASEII"/>
</dbReference>
<comment type="catalytic activity">
    <reaction evidence="6">
        <text>2 reduced [2Fe-2S]-[ferredoxin] + NADP(+) + H(+) = 2 oxidized [2Fe-2S]-[ferredoxin] + NADPH</text>
        <dbReference type="Rhea" id="RHEA:20125"/>
        <dbReference type="Rhea" id="RHEA-COMP:10000"/>
        <dbReference type="Rhea" id="RHEA-COMP:10001"/>
        <dbReference type="ChEBI" id="CHEBI:15378"/>
        <dbReference type="ChEBI" id="CHEBI:33737"/>
        <dbReference type="ChEBI" id="CHEBI:33738"/>
        <dbReference type="ChEBI" id="CHEBI:57783"/>
        <dbReference type="ChEBI" id="CHEBI:58349"/>
        <dbReference type="EC" id="1.18.1.2"/>
    </reaction>
</comment>
<keyword evidence="4 6" id="KW-0521">NADP</keyword>
<comment type="similarity">
    <text evidence="6">Belongs to the ferredoxin--NADP reductase type 2 family.</text>
</comment>
<dbReference type="GO" id="GO:0050660">
    <property type="term" value="F:flavin adenine dinucleotide binding"/>
    <property type="evidence" value="ECO:0007669"/>
    <property type="project" value="UniProtKB-UniRule"/>
</dbReference>